<name>A0ABU8BVA8_9RHOB</name>
<evidence type="ECO:0000313" key="2">
    <source>
        <dbReference type="Proteomes" id="UP001431963"/>
    </source>
</evidence>
<proteinExistence type="predicted"/>
<organism evidence="1 2">
    <name type="scientific">Gemmobacter denitrificans</name>
    <dbReference type="NCBI Taxonomy" id="3123040"/>
    <lineage>
        <taxon>Bacteria</taxon>
        <taxon>Pseudomonadati</taxon>
        <taxon>Pseudomonadota</taxon>
        <taxon>Alphaproteobacteria</taxon>
        <taxon>Rhodobacterales</taxon>
        <taxon>Paracoccaceae</taxon>
        <taxon>Gemmobacter</taxon>
    </lineage>
</organism>
<evidence type="ECO:0000313" key="1">
    <source>
        <dbReference type="EMBL" id="MEH7828629.1"/>
    </source>
</evidence>
<protein>
    <recommendedName>
        <fullName evidence="3">Translocase</fullName>
    </recommendedName>
</protein>
<sequence length="305" mass="31855">MDMKRRIALASALLAVGLGAGHFVQSRAKPAQQAALAPEVKPQSVVPLAATIEPALPEPVKPALPAAPALEPAAKPETALAPVADACPVELELMQQDNAMVGITLLAPCRPGQRLVIKHGGLAITAQTSTTGSLFLDIPAMETQARIDISFPDGEKIASTIPMPEVAQMQRFAVQWLDRDAFQLHAFENGADYGKPGHVSAAAPQRPAPGEIAQGGFLTLLGDATTDLPMLAEVYTFPKDGTPEVLIESAVTADTCGRELLGETIGSVGGKVSVNELTLVMPECDAAGDILVLKNLVPEMKLAAR</sequence>
<gene>
    <name evidence="1" type="ORF">V6590_10745</name>
</gene>
<dbReference type="Proteomes" id="UP001431963">
    <property type="component" value="Unassembled WGS sequence"/>
</dbReference>
<comment type="caution">
    <text evidence="1">The sequence shown here is derived from an EMBL/GenBank/DDBJ whole genome shotgun (WGS) entry which is preliminary data.</text>
</comment>
<reference evidence="1" key="1">
    <citation type="submission" date="2024-02" db="EMBL/GenBank/DDBJ databases">
        <title>Genome sequences of strain Gemmobacter sp. JM10B15.</title>
        <authorList>
            <person name="Zhang M."/>
        </authorList>
    </citation>
    <scope>NUCLEOTIDE SEQUENCE</scope>
    <source>
        <strain evidence="1">JM10B15</strain>
    </source>
</reference>
<evidence type="ECO:0008006" key="3">
    <source>
        <dbReference type="Google" id="ProtNLM"/>
    </source>
</evidence>
<accession>A0ABU8BVA8</accession>
<dbReference type="EMBL" id="JBALHR010000005">
    <property type="protein sequence ID" value="MEH7828629.1"/>
    <property type="molecule type" value="Genomic_DNA"/>
</dbReference>
<dbReference type="RefSeq" id="WP_335422753.1">
    <property type="nucleotide sequence ID" value="NZ_JBALHR010000005.1"/>
</dbReference>
<keyword evidence="2" id="KW-1185">Reference proteome</keyword>